<reference evidence="3" key="1">
    <citation type="journal article" date="2021" name="Cell">
        <title>Tracing the genetic footprints of vertebrate landing in non-teleost ray-finned fishes.</title>
        <authorList>
            <person name="Bi X."/>
            <person name="Wang K."/>
            <person name="Yang L."/>
            <person name="Pan H."/>
            <person name="Jiang H."/>
            <person name="Wei Q."/>
            <person name="Fang M."/>
            <person name="Yu H."/>
            <person name="Zhu C."/>
            <person name="Cai Y."/>
            <person name="He Y."/>
            <person name="Gan X."/>
            <person name="Zeng H."/>
            <person name="Yu D."/>
            <person name="Zhu Y."/>
            <person name="Jiang H."/>
            <person name="Qiu Q."/>
            <person name="Yang H."/>
            <person name="Zhang Y.E."/>
            <person name="Wang W."/>
            <person name="Zhu M."/>
            <person name="He S."/>
            <person name="Zhang G."/>
        </authorList>
    </citation>
    <scope>NUCLEOTIDE SEQUENCE</scope>
    <source>
        <strain evidence="3">Allg_001</strain>
    </source>
</reference>
<sequence>MDDAPVHSPHTSSQRGRGGGGCGSPIRSRPAPGSGAAVFQERAELGDIAQRLREDGLTPGATADERLRHLWRLFLRSEGSLLSVTQDLQALRTQQAAEMKEVENYVDHIRNLSEERETLTAEYERENEQLRLDLQQLRVQQEAQLKEVEEMLEQEGLEEITHSSPSEQVAYLLVERATLLEKLEAAERKLDTQSLTGSLREVHLQEELDQIRQTLEEELRQQRESMQRTKETMNKSPWKKLFGVRKAAQSTQPGASAHGAELSGERLARQHLERDLDEASRRLAMAHEEIRRLSDELDSARQMRGQCEPELQRANEEVELLKEEVDKLKERDVTELQKAKEQNDRLDREILALRARVRHLDAERRSLLDTVLRSPFSLSFLSRTASVQQGTSTVRFECALLDEDVTDCGRRCRQEAEDQACRLRELQRRLHKLQAEHEELVERNEELEALLGEAQNRSKEERERHEGEAEGMRRKIKRLEGELSRLSQDLEGPQLKREIQPLALTSEPEAYLQQEKLAVLEGRLTEEQEWRKQLEVDLTAAQGALKKEREELHRSQGELRSLRMETQALRAGLQESRSLSTSLTQLQGEKDLLEHKAMLTCLQVSELERAQARLESDLELQRTASQGAQEELRQSRARASELRAQVGGLKAEVSSLERDRNALRDALAEGRAQLAELQKQLNEGAQDRLRWQEEKQRLSLELQCVREQLHSAREEGRRLRQEAGRDLGSAPPDRPRDEGASQLVSLKVEMGRLQTTLEEERLLASQHQLALQAQISEAQARAKSQDALLQQKGEECRQIRQDAQRTQSLFTSAERELRYEREKNLDLKKHNALLDQEKLRVCAELKQAQARLTQLEQSSAVLGGELERAQQRARELELEMARGCQSRQAQHSLEGELCSERARLLAADKKVLELQQQLKSTLHQLRLEETRASEADRLHRESKDMAQTLGTLRAKLQEEQLQRKRLEQREEELQQQARSLREREASLTRANSELGLRLQQQEARLGVQQAEHSAAEEEHRHTQKANQNLAEQLLSCQQESERLQEELQQVLQQLDLQVRKYDEKQAQHKAKLRKAKQVFVKETSERDGRIQQLENDLALAHSLAEKEQDWIKKVTEENEKLLLEKRHLLKKLSEEEEFGHMNMRTTSTIQHRVNFLEGENRQLQDRTLQLSTQVGTLERALRNVQSVCSMEELKKMFPAESLLLNGSVLQPTNPSLAPGMCSPLGILDVIRRVKTGEHPEIGNASLSQPSEIGYLNVTSTTGPAGPREHEDTPSLGSDEV</sequence>
<dbReference type="PANTHER" id="PTHR34479:SF1">
    <property type="entry name" value="COILED-COIL DOMAIN-CONTAINING PROTEIN 30"/>
    <property type="match status" value="1"/>
</dbReference>
<feature type="region of interest" description="Disordered" evidence="2">
    <location>
        <begin position="715"/>
        <end position="741"/>
    </location>
</feature>
<feature type="coiled-coil region" evidence="1">
    <location>
        <begin position="838"/>
        <end position="886"/>
    </location>
</feature>
<dbReference type="Pfam" id="PF15742">
    <property type="entry name" value="DUF4686"/>
    <property type="match status" value="1"/>
</dbReference>
<accession>A0A8J7NKK6</accession>
<evidence type="ECO:0000256" key="1">
    <source>
        <dbReference type="SAM" id="Coils"/>
    </source>
</evidence>
<keyword evidence="4" id="KW-1185">Reference proteome</keyword>
<gene>
    <name evidence="3" type="primary">Ccdc30</name>
    <name evidence="3" type="ORF">GTO95_0011864</name>
</gene>
<feature type="non-terminal residue" evidence="3">
    <location>
        <position position="1280"/>
    </location>
</feature>
<feature type="compositionally biased region" description="Basic and acidic residues" evidence="2">
    <location>
        <begin position="715"/>
        <end position="725"/>
    </location>
</feature>
<feature type="region of interest" description="Disordered" evidence="2">
    <location>
        <begin position="1003"/>
        <end position="1025"/>
    </location>
</feature>
<feature type="coiled-coil region" evidence="1">
    <location>
        <begin position="102"/>
        <end position="236"/>
    </location>
</feature>
<name>A0A8J7NKK6_ATRSP</name>
<feature type="coiled-coil region" evidence="1">
    <location>
        <begin position="531"/>
        <end position="565"/>
    </location>
</feature>
<dbReference type="Proteomes" id="UP000736164">
    <property type="component" value="Unassembled WGS sequence"/>
</dbReference>
<dbReference type="AlphaFoldDB" id="A0A8J7NKK6"/>
<organism evidence="3 4">
    <name type="scientific">Atractosteus spatula</name>
    <name type="common">Alligator gar</name>
    <name type="synonym">Lepisosteus spatula</name>
    <dbReference type="NCBI Taxonomy" id="7917"/>
    <lineage>
        <taxon>Eukaryota</taxon>
        <taxon>Metazoa</taxon>
        <taxon>Chordata</taxon>
        <taxon>Craniata</taxon>
        <taxon>Vertebrata</taxon>
        <taxon>Euteleostomi</taxon>
        <taxon>Actinopterygii</taxon>
        <taxon>Neopterygii</taxon>
        <taxon>Holostei</taxon>
        <taxon>Semionotiformes</taxon>
        <taxon>Lepisosteidae</taxon>
        <taxon>Atractosteus</taxon>
    </lineage>
</organism>
<dbReference type="PANTHER" id="PTHR34479">
    <property type="entry name" value="COILED-COIL DOMAIN-CONTAINING PROTEIN 30"/>
    <property type="match status" value="1"/>
</dbReference>
<feature type="coiled-coil region" evidence="1">
    <location>
        <begin position="416"/>
        <end position="489"/>
    </location>
</feature>
<dbReference type="InterPro" id="IPR031476">
    <property type="entry name" value="DUF4686"/>
</dbReference>
<evidence type="ECO:0000313" key="3">
    <source>
        <dbReference type="EMBL" id="MBN3312856.1"/>
    </source>
</evidence>
<feature type="region of interest" description="Disordered" evidence="2">
    <location>
        <begin position="1240"/>
        <end position="1280"/>
    </location>
</feature>
<comment type="caution">
    <text evidence="3">The sequence shown here is derived from an EMBL/GenBank/DDBJ whole genome shotgun (WGS) entry which is preliminary data.</text>
</comment>
<feature type="coiled-coil region" evidence="1">
    <location>
        <begin position="262"/>
        <end position="363"/>
    </location>
</feature>
<feature type="region of interest" description="Disordered" evidence="2">
    <location>
        <begin position="1"/>
        <end position="38"/>
    </location>
</feature>
<feature type="non-terminal residue" evidence="3">
    <location>
        <position position="1"/>
    </location>
</feature>
<evidence type="ECO:0000256" key="2">
    <source>
        <dbReference type="SAM" id="MobiDB-lite"/>
    </source>
</evidence>
<dbReference type="EMBL" id="JAAWVO010008562">
    <property type="protein sequence ID" value="MBN3312856.1"/>
    <property type="molecule type" value="Genomic_DNA"/>
</dbReference>
<keyword evidence="1" id="KW-0175">Coiled coil</keyword>
<evidence type="ECO:0000313" key="4">
    <source>
        <dbReference type="Proteomes" id="UP000736164"/>
    </source>
</evidence>
<dbReference type="InterPro" id="IPR052825">
    <property type="entry name" value="CCD-Prefoldin_beta-like"/>
</dbReference>
<protein>
    <submittedName>
        <fullName evidence="3">CCD30 protein</fullName>
    </submittedName>
</protein>
<feature type="compositionally biased region" description="Polar residues" evidence="2">
    <location>
        <begin position="1244"/>
        <end position="1262"/>
    </location>
</feature>
<proteinExistence type="predicted"/>